<feature type="region of interest" description="Disordered" evidence="1">
    <location>
        <begin position="559"/>
        <end position="604"/>
    </location>
</feature>
<feature type="transmembrane region" description="Helical" evidence="2">
    <location>
        <begin position="390"/>
        <end position="414"/>
    </location>
</feature>
<dbReference type="GO" id="GO:0022857">
    <property type="term" value="F:transmembrane transporter activity"/>
    <property type="evidence" value="ECO:0007669"/>
    <property type="project" value="InterPro"/>
</dbReference>
<feature type="compositionally biased region" description="Basic and acidic residues" evidence="1">
    <location>
        <begin position="495"/>
        <end position="507"/>
    </location>
</feature>
<dbReference type="RefSeq" id="XP_067923524.1">
    <property type="nucleotide sequence ID" value="XM_068064495.1"/>
</dbReference>
<reference evidence="3 4" key="1">
    <citation type="journal article" date="2017" name="Int. J. Parasitol.">
        <title>The genome of the protozoan parasite Cystoisospora suis and a reverse vaccinology approach to identify vaccine candidates.</title>
        <authorList>
            <person name="Palmieri N."/>
            <person name="Shrestha A."/>
            <person name="Ruttkowski B."/>
            <person name="Beck T."/>
            <person name="Vogl C."/>
            <person name="Tomley F."/>
            <person name="Blake D.P."/>
            <person name="Joachim A."/>
        </authorList>
    </citation>
    <scope>NUCLEOTIDE SEQUENCE [LARGE SCALE GENOMIC DNA]</scope>
    <source>
        <strain evidence="3 4">Wien I</strain>
    </source>
</reference>
<sequence>MGGKEPLDSGRRSQERIFPIVSDTSPSASLITQGREDERDAMESQREKQDDHNGLSVYGSTPYTTHEEAEWRCGLHRNRTLSRAQGSSEGSVEDKENDLNCCNFHNTERHLVRDYGDTEDLSDDGRACKPPHSCSSYHGGPHRHYTEALHHGDGVRVESGATNSDGVHTPHHHHHRNLISPLHGEKSTSPSIPLTETHVDSSLSSSIVHFKCLHHSACGKTHPQIPVLQSQGGAEALHATSLLTPAEPSQAHSTVRQQGEEGRGFWRRVVCFCRVRRMCGERWERRSLRFIFKRSNICALLWFTAFSTLFYATAFGQIFDAYLFLLAHESNLWVGETESVSGVTSLIAAIPVGIAVDRYNRRYVCWVAGVLALFATILCSAGCWRDHIPLLLISLVLWGFVWELSASASFAIFTDSMPPSDRPYWFTVKGVISKFAEATGPLLLALYFFLEGDQWTMPLLHAAIITGALVCGPGWSLSLFLVRNPEEEKEEEEEQMNKKLRKEERDGLGMGEEGASLQNDSKEGDEEESGPSSSCWWQRPSLVEDMHEERGDRRRIERTREEERVSERNFSRLIEDQRNDENREEENEKRSKRTEVQDEPECGRRRRLVCHGEVIVREKEEEREKETESLLQDRHYHECSKEGEDHTHSRRGVPRRKVLPRHQISSISTNIKKRTEDDEDDLGHQKQCGRPSAPLLDDSSSSSSFSSSPSSYSSSSCSSSLSPSSLPLFSSPSSQCVNSMHEEDAPLLHLQGKGREFSLAYQSEKVCDGQHSVDLEDKKKEIKEEEEEEVKRNEEIHLCCKTESLHPPMSRETSLKISVGSRPYAPQRPIDVVSSSSSSSTARDSCCRVSEEGSLLSTEISKPKCDVHGPCKRSLLASTLAEEELCYFSTALEIAKKSIESRGLSSEPTLEKHLGKISSTETGDEEKQEEVRNLHIDISPSHRISPVERHAPETSLAGSVPDHDEEWLQLLSIPEKSIPFLVAASDIVRAFGAGMTVKFFPLFFKEDYGFQPVDLCFLGAVYAVSIGLFMLIGERLGHALGRASAACAYHIGGLAMLFSMCVVQRLPLMVVVFLLRGAMQNAVNPLTRSIIMDFTKKANRGKWNAVESFSSTLWSGSALLGGLLADKDYRYAFFVTAIVYAFALIIFLPVVWLVPGAERKMPQRSHQRVSDDESSSPSCCLPTCSSSTCLCSRLEPPGARACLPTIVVSPPSPSYPRAREEESSAVSYLLGTRDGCGYAGQKDRTVPLGGEPLLAKREG</sequence>
<feature type="region of interest" description="Disordered" evidence="1">
    <location>
        <begin position="161"/>
        <end position="189"/>
    </location>
</feature>
<feature type="region of interest" description="Disordered" evidence="1">
    <location>
        <begin position="1"/>
        <end position="63"/>
    </location>
</feature>
<feature type="transmembrane region" description="Helical" evidence="2">
    <location>
        <begin position="363"/>
        <end position="384"/>
    </location>
</feature>
<dbReference type="EMBL" id="MIGC01001984">
    <property type="protein sequence ID" value="PHJ21845.1"/>
    <property type="molecule type" value="Genomic_DNA"/>
</dbReference>
<evidence type="ECO:0000256" key="2">
    <source>
        <dbReference type="SAM" id="Phobius"/>
    </source>
</evidence>
<keyword evidence="4" id="KW-1185">Reference proteome</keyword>
<keyword evidence="2" id="KW-1133">Transmembrane helix</keyword>
<dbReference type="AlphaFoldDB" id="A0A2C6L1G0"/>
<feature type="transmembrane region" description="Helical" evidence="2">
    <location>
        <begin position="1012"/>
        <end position="1032"/>
    </location>
</feature>
<comment type="caution">
    <text evidence="3">The sequence shown here is derived from an EMBL/GenBank/DDBJ whole genome shotgun (WGS) entry which is preliminary data.</text>
</comment>
<dbReference type="Gene3D" id="1.20.1250.20">
    <property type="entry name" value="MFS general substrate transporter like domains"/>
    <property type="match status" value="2"/>
</dbReference>
<protein>
    <submittedName>
        <fullName evidence="3">Major facilitator family transporter</fullName>
    </submittedName>
</protein>
<feature type="compositionally biased region" description="Basic residues" evidence="1">
    <location>
        <begin position="648"/>
        <end position="660"/>
    </location>
</feature>
<dbReference type="GeneID" id="94427706"/>
<feature type="transmembrane region" description="Helical" evidence="2">
    <location>
        <begin position="426"/>
        <end position="450"/>
    </location>
</feature>
<feature type="transmembrane region" description="Helical" evidence="2">
    <location>
        <begin position="1131"/>
        <end position="1154"/>
    </location>
</feature>
<dbReference type="OrthoDB" id="541403at2759"/>
<evidence type="ECO:0000313" key="4">
    <source>
        <dbReference type="Proteomes" id="UP000221165"/>
    </source>
</evidence>
<feature type="compositionally biased region" description="Low complexity" evidence="1">
    <location>
        <begin position="691"/>
        <end position="717"/>
    </location>
</feature>
<dbReference type="InterPro" id="IPR036259">
    <property type="entry name" value="MFS_trans_sf"/>
</dbReference>
<organism evidence="3 4">
    <name type="scientific">Cystoisospora suis</name>
    <dbReference type="NCBI Taxonomy" id="483139"/>
    <lineage>
        <taxon>Eukaryota</taxon>
        <taxon>Sar</taxon>
        <taxon>Alveolata</taxon>
        <taxon>Apicomplexa</taxon>
        <taxon>Conoidasida</taxon>
        <taxon>Coccidia</taxon>
        <taxon>Eucoccidiorida</taxon>
        <taxon>Eimeriorina</taxon>
        <taxon>Sarcocystidae</taxon>
        <taxon>Cystoisospora</taxon>
    </lineage>
</organism>
<feature type="compositionally biased region" description="Basic and acidic residues" evidence="1">
    <location>
        <begin position="616"/>
        <end position="647"/>
    </location>
</feature>
<gene>
    <name evidence="3" type="ORF">CSUI_004302</name>
</gene>
<dbReference type="Proteomes" id="UP000221165">
    <property type="component" value="Unassembled WGS sequence"/>
</dbReference>
<feature type="transmembrane region" description="Helical" evidence="2">
    <location>
        <begin position="297"/>
        <end position="319"/>
    </location>
</feature>
<dbReference type="VEuPathDB" id="ToxoDB:CSUI_004302"/>
<feature type="compositionally biased region" description="Basic and acidic residues" evidence="1">
    <location>
        <begin position="559"/>
        <end position="596"/>
    </location>
</feature>
<dbReference type="InterPro" id="IPR011701">
    <property type="entry name" value="MFS"/>
</dbReference>
<feature type="region of interest" description="Disordered" evidence="1">
    <location>
        <begin position="616"/>
        <end position="717"/>
    </location>
</feature>
<name>A0A2C6L1G0_9APIC</name>
<feature type="compositionally biased region" description="Basic and acidic residues" evidence="1">
    <location>
        <begin position="34"/>
        <end position="53"/>
    </location>
</feature>
<keyword evidence="2" id="KW-0812">Transmembrane</keyword>
<evidence type="ECO:0000313" key="3">
    <source>
        <dbReference type="EMBL" id="PHJ21845.1"/>
    </source>
</evidence>
<dbReference type="Pfam" id="PF07690">
    <property type="entry name" value="MFS_1"/>
    <property type="match status" value="2"/>
</dbReference>
<feature type="compositionally biased region" description="Basic and acidic residues" evidence="1">
    <location>
        <begin position="1"/>
        <end position="15"/>
    </location>
</feature>
<keyword evidence="2" id="KW-0472">Membrane</keyword>
<proteinExistence type="predicted"/>
<feature type="region of interest" description="Disordered" evidence="1">
    <location>
        <begin position="486"/>
        <end position="541"/>
    </location>
</feature>
<feature type="compositionally biased region" description="Polar residues" evidence="1">
    <location>
        <begin position="22"/>
        <end position="32"/>
    </location>
</feature>
<dbReference type="PANTHER" id="PTHR23525">
    <property type="entry name" value="TRANSPORTER, PUTATIVE-RELATED"/>
    <property type="match status" value="1"/>
</dbReference>
<accession>A0A2C6L1G0</accession>
<feature type="transmembrane region" description="Helical" evidence="2">
    <location>
        <begin position="462"/>
        <end position="482"/>
    </location>
</feature>
<dbReference type="PANTHER" id="PTHR23525:SF1">
    <property type="entry name" value="NODULIN-LIKE DOMAIN-CONTAINING PROTEIN"/>
    <property type="match status" value="1"/>
</dbReference>
<dbReference type="SUPFAM" id="SSF103473">
    <property type="entry name" value="MFS general substrate transporter"/>
    <property type="match status" value="2"/>
</dbReference>
<evidence type="ECO:0000256" key="1">
    <source>
        <dbReference type="SAM" id="MobiDB-lite"/>
    </source>
</evidence>